<dbReference type="GO" id="GO:0090140">
    <property type="term" value="P:regulation of mitochondrial fission"/>
    <property type="evidence" value="ECO:0007669"/>
    <property type="project" value="Ensembl"/>
</dbReference>
<evidence type="ECO:0000259" key="11">
    <source>
        <dbReference type="PROSITE" id="PS51456"/>
    </source>
</evidence>
<dbReference type="GO" id="GO:0016887">
    <property type="term" value="F:ATP hydrolysis activity"/>
    <property type="evidence" value="ECO:0007669"/>
    <property type="project" value="Ensembl"/>
</dbReference>
<dbReference type="Pfam" id="PF00612">
    <property type="entry name" value="IQ"/>
    <property type="match status" value="2"/>
</dbReference>
<dbReference type="eggNOG" id="KOG0160">
    <property type="taxonomic scope" value="Eukaryota"/>
</dbReference>
<dbReference type="PROSITE" id="PS50096">
    <property type="entry name" value="IQ"/>
    <property type="match status" value="1"/>
</dbReference>
<dbReference type="GO" id="GO:0034642">
    <property type="term" value="P:mitochondrion migration along actin filament"/>
    <property type="evidence" value="ECO:0007669"/>
    <property type="project" value="Ensembl"/>
</dbReference>
<evidence type="ECO:0000256" key="10">
    <source>
        <dbReference type="SAM" id="MobiDB-lite"/>
    </source>
</evidence>
<dbReference type="FunFam" id="1.20.58.530:FF:000013">
    <property type="entry name" value="Unconventional myosin-XIX"/>
    <property type="match status" value="1"/>
</dbReference>
<dbReference type="InterPro" id="IPR001609">
    <property type="entry name" value="Myosin_head_motor_dom-like"/>
</dbReference>
<feature type="compositionally biased region" description="Basic and acidic residues" evidence="10">
    <location>
        <begin position="719"/>
        <end position="729"/>
    </location>
</feature>
<dbReference type="InterPro" id="IPR027417">
    <property type="entry name" value="P-loop_NTPase"/>
</dbReference>
<dbReference type="GeneTree" id="ENSGT00940000157382"/>
<dbReference type="GO" id="GO:0015629">
    <property type="term" value="C:actin cytoskeleton"/>
    <property type="evidence" value="ECO:0000318"/>
    <property type="project" value="GO_Central"/>
</dbReference>
<keyword evidence="2 9" id="KW-0547">Nucleotide-binding</keyword>
<evidence type="ECO:0000256" key="7">
    <source>
        <dbReference type="ARBA" id="ARBA00054433"/>
    </source>
</evidence>
<evidence type="ECO:0000256" key="4">
    <source>
        <dbReference type="ARBA" id="ARBA00023123"/>
    </source>
</evidence>
<dbReference type="GO" id="GO:0000146">
    <property type="term" value="F:microfilament motor activity"/>
    <property type="evidence" value="ECO:0000318"/>
    <property type="project" value="GO_Central"/>
</dbReference>
<dbReference type="GO" id="GO:0005524">
    <property type="term" value="F:ATP binding"/>
    <property type="evidence" value="ECO:0007669"/>
    <property type="project" value="UniProtKB-UniRule"/>
</dbReference>
<dbReference type="GO" id="GO:0060002">
    <property type="term" value="F:plus-end directed microfilament motor activity"/>
    <property type="evidence" value="ECO:0007669"/>
    <property type="project" value="Ensembl"/>
</dbReference>
<dbReference type="GO" id="GO:0005737">
    <property type="term" value="C:cytoplasm"/>
    <property type="evidence" value="ECO:0000318"/>
    <property type="project" value="GO_Central"/>
</dbReference>
<comment type="function">
    <text evidence="7">Actin-based motor molecule with ATPase activity that localizes to the mitochondrion outer membrane. Motor protein that moves towards the plus-end of actin filaments. Required for mitochondrial inheritance during mitosis. May be involved in mitochondrial transport or positioning.</text>
</comment>
<dbReference type="PANTHER" id="PTHR13140">
    <property type="entry name" value="MYOSIN"/>
    <property type="match status" value="1"/>
</dbReference>
<dbReference type="GO" id="GO:0051015">
    <property type="term" value="F:actin filament binding"/>
    <property type="evidence" value="ECO:0000318"/>
    <property type="project" value="GO_Central"/>
</dbReference>
<feature type="binding site" evidence="9">
    <location>
        <begin position="175"/>
        <end position="182"/>
    </location>
    <ligand>
        <name>ATP</name>
        <dbReference type="ChEBI" id="CHEBI:30616"/>
    </ligand>
</feature>
<dbReference type="Gene3D" id="3.40.850.10">
    <property type="entry name" value="Kinesin motor domain"/>
    <property type="match status" value="1"/>
</dbReference>
<dbReference type="GO" id="GO:0032027">
    <property type="term" value="F:myosin light chain binding"/>
    <property type="evidence" value="ECO:0007669"/>
    <property type="project" value="Ensembl"/>
</dbReference>
<evidence type="ECO:0000256" key="2">
    <source>
        <dbReference type="ARBA" id="ARBA00022741"/>
    </source>
</evidence>
<reference evidence="12 13" key="1">
    <citation type="journal article" date="2008" name="Nature">
        <title>Genome analysis of the platypus reveals unique signatures of evolution.</title>
        <authorList>
            <person name="Warren W.C."/>
            <person name="Hillier L.W."/>
            <person name="Marshall Graves J.A."/>
            <person name="Birney E."/>
            <person name="Ponting C.P."/>
            <person name="Grutzner F."/>
            <person name="Belov K."/>
            <person name="Miller W."/>
            <person name="Clarke L."/>
            <person name="Chinwalla A.T."/>
            <person name="Yang S.P."/>
            <person name="Heger A."/>
            <person name="Locke D.P."/>
            <person name="Miethke P."/>
            <person name="Waters P.D."/>
            <person name="Veyrunes F."/>
            <person name="Fulton L."/>
            <person name="Fulton B."/>
            <person name="Graves T."/>
            <person name="Wallis J."/>
            <person name="Puente X.S."/>
            <person name="Lopez-Otin C."/>
            <person name="Ordonez G.R."/>
            <person name="Eichler E.E."/>
            <person name="Chen L."/>
            <person name="Cheng Z."/>
            <person name="Deakin J.E."/>
            <person name="Alsop A."/>
            <person name="Thompson K."/>
            <person name="Kirby P."/>
            <person name="Papenfuss A.T."/>
            <person name="Wakefield M.J."/>
            <person name="Olender T."/>
            <person name="Lancet D."/>
            <person name="Huttley G.A."/>
            <person name="Smit A.F."/>
            <person name="Pask A."/>
            <person name="Temple-Smith P."/>
            <person name="Batzer M.A."/>
            <person name="Walker J.A."/>
            <person name="Konkel M.K."/>
            <person name="Harris R.S."/>
            <person name="Whittington C.M."/>
            <person name="Wong E.S."/>
            <person name="Gemmell N.J."/>
            <person name="Buschiazzo E."/>
            <person name="Vargas Jentzsch I.M."/>
            <person name="Merkel A."/>
            <person name="Schmitz J."/>
            <person name="Zemann A."/>
            <person name="Churakov G."/>
            <person name="Kriegs J.O."/>
            <person name="Brosius J."/>
            <person name="Murchison E.P."/>
            <person name="Sachidanandam R."/>
            <person name="Smith C."/>
            <person name="Hannon G.J."/>
            <person name="Tsend-Ayush E."/>
            <person name="McMillan D."/>
            <person name="Attenborough R."/>
            <person name="Rens W."/>
            <person name="Ferguson-Smith M."/>
            <person name="Lefevre C.M."/>
            <person name="Sharp J.A."/>
            <person name="Nicholas K.R."/>
            <person name="Ray D.A."/>
            <person name="Kube M."/>
            <person name="Reinhardt R."/>
            <person name="Pringle T.H."/>
            <person name="Taylor J."/>
            <person name="Jones R.C."/>
            <person name="Nixon B."/>
            <person name="Dacheux J.L."/>
            <person name="Niwa H."/>
            <person name="Sekita Y."/>
            <person name="Huang X."/>
            <person name="Stark A."/>
            <person name="Kheradpour P."/>
            <person name="Kellis M."/>
            <person name="Flicek P."/>
            <person name="Chen Y."/>
            <person name="Webber C."/>
            <person name="Hardison R."/>
            <person name="Nelson J."/>
            <person name="Hallsworth-Pepin K."/>
            <person name="Delehaunty K."/>
            <person name="Markovic C."/>
            <person name="Minx P."/>
            <person name="Feng Y."/>
            <person name="Kremitzki C."/>
            <person name="Mitreva M."/>
            <person name="Glasscock J."/>
            <person name="Wylie T."/>
            <person name="Wohldmann P."/>
            <person name="Thiru P."/>
            <person name="Nhan M.N."/>
            <person name="Pohl C.S."/>
            <person name="Smith S.M."/>
            <person name="Hou S."/>
            <person name="Nefedov M."/>
            <person name="de Jong P.J."/>
            <person name="Renfree M.B."/>
            <person name="Mardis E.R."/>
            <person name="Wilson R.K."/>
        </authorList>
    </citation>
    <scope>NUCLEOTIDE SEQUENCE [LARGE SCALE GENOMIC DNA]</scope>
    <source>
        <strain evidence="12 13">Glennie</strain>
    </source>
</reference>
<dbReference type="Gene3D" id="1.10.10.820">
    <property type="match status" value="1"/>
</dbReference>
<dbReference type="GO" id="GO:0016020">
    <property type="term" value="C:membrane"/>
    <property type="evidence" value="ECO:0000318"/>
    <property type="project" value="GO_Central"/>
</dbReference>
<dbReference type="SMART" id="SM00015">
    <property type="entry name" value="IQ"/>
    <property type="match status" value="3"/>
</dbReference>
<evidence type="ECO:0000313" key="13">
    <source>
        <dbReference type="Proteomes" id="UP000002279"/>
    </source>
</evidence>
<keyword evidence="1" id="KW-0677">Repeat</keyword>
<keyword evidence="3 9" id="KW-0067">ATP-binding</keyword>
<sequence length="1010" mass="112031">MPRKVKDHQSNSAINGSSNPGTLPGDNLQAFLNDEGQLHLLDDLTKVNPVTPATGTVIPRGGAMGVVSSAPQPPGSPLCPCGTRLAHSLSSPAVLKCLQVRYAAGVFYTTAGCTLVALNPFQHVPHLYSTTLMRLYHCTPLPQELPPHIFTVAEQTYRNIKSLSEPVNQSIIISGESGAGKTWTSRCLMKFYATVAASCVSQGGDATVERIERRVLDSNPIMEAFGNACTLRNNNSSRFGKYIQLHLDRDQQMTGASIQTYLLEKTRVAYQAPCERNFHIFYQIAKGASAEERLEWELPENADFCWLPNSSRTLTEDCFQVTRDAMLHLGIDCPAQNNIFKVLAGLLHLGNVRFSEPEDEAEPCSPRDGARGSVETASVLLQVPREQLLAGLQIRTLTAGKQQHILRKPCSRGECETRRDCLAKVTYARLFDWLVSVINGSICSEPTSWTNFIGLLDVYGFESFPNNSLEQLCINYANEKLQQHFVGHYLKAQQEEYAAEGLEWSFISYQDNQRCLDLIEGSPQQPISICSLLNEECRLMRPSNAAQLQVRIESALSGSPSLGRDRLSQQPGFTVSHYAGPVRYNLDGLVEKNKDPVPPELIQLLQGSQDPLLQMLFPAKEMEQKDPTAPRRATVVSKFKGSLDQLMEILHSTTPHYVRCIKPNSQGQAQTFQTQEVLSQLEACGIVETIHISAAGYPVRVSLQSFIKRYQLLRKPRLPKPEIARRDHGSSAPAGHPGGCLASDAELRSLVTGVLQALPLEQMTTAPPPQSGGGPGPVPVHCGKTKVFMTDFVLELLEQRRARALAECAHCIQCCWRRHRARKRGKQKRAATLIQAAVRSWLTRKQIQRMHRAATIIKQAWRKWKVKMDFLVAKELDAVEGQPLTTGFQAPISSTPPANSTWPLNTIIRLWPLGLVLFNAPVSCRGGRRDFCLRACLYLPQRDSRSRAKVEVAQCDRAGIASVRAHPQGSVRFHCKKSPLLYANISPDRQTGDVTGFNQILLEKHKLIEV</sequence>
<dbReference type="InterPro" id="IPR000048">
    <property type="entry name" value="IQ_motif_EF-hand-BS"/>
</dbReference>
<evidence type="ECO:0000256" key="3">
    <source>
        <dbReference type="ARBA" id="ARBA00022840"/>
    </source>
</evidence>
<dbReference type="SMART" id="SM00242">
    <property type="entry name" value="MYSc"/>
    <property type="match status" value="1"/>
</dbReference>
<dbReference type="STRING" id="9258.ENSOANP00000018250"/>
<keyword evidence="6 9" id="KW-0009">Actin-binding</keyword>
<dbReference type="Proteomes" id="UP000002279">
    <property type="component" value="Chromosome 17"/>
</dbReference>
<evidence type="ECO:0000256" key="6">
    <source>
        <dbReference type="ARBA" id="ARBA00023203"/>
    </source>
</evidence>
<dbReference type="OMA" id="CSLETTW"/>
<evidence type="ECO:0000256" key="1">
    <source>
        <dbReference type="ARBA" id="ARBA00022737"/>
    </source>
</evidence>
<dbReference type="HOGENOM" id="CLU_000192_7_4_1"/>
<dbReference type="InterPro" id="IPR036961">
    <property type="entry name" value="Kinesin_motor_dom_sf"/>
</dbReference>
<dbReference type="CDD" id="cd23767">
    <property type="entry name" value="IQCD"/>
    <property type="match status" value="2"/>
</dbReference>
<dbReference type="GO" id="GO:0005741">
    <property type="term" value="C:mitochondrial outer membrane"/>
    <property type="evidence" value="ECO:0007669"/>
    <property type="project" value="Ensembl"/>
</dbReference>
<dbReference type="SUPFAM" id="SSF52540">
    <property type="entry name" value="P-loop containing nucleoside triphosphate hydrolases"/>
    <property type="match status" value="1"/>
</dbReference>
<dbReference type="Ensembl" id="ENSOANT00000018253.4">
    <property type="protein sequence ID" value="ENSOANP00000018250.3"/>
    <property type="gene ID" value="ENSOANG00000011516.4"/>
</dbReference>
<dbReference type="Pfam" id="PF00063">
    <property type="entry name" value="Myosin_head"/>
    <property type="match status" value="1"/>
</dbReference>
<dbReference type="GO" id="GO:0006897">
    <property type="term" value="P:endocytosis"/>
    <property type="evidence" value="ECO:0000318"/>
    <property type="project" value="GO_Central"/>
</dbReference>
<dbReference type="PANTHER" id="PTHR13140:SF289">
    <property type="entry name" value="UNCONVENTIONAL MYOSIN-XIX"/>
    <property type="match status" value="1"/>
</dbReference>
<dbReference type="FunCoup" id="F6S9T2">
    <property type="interactions" value="1087"/>
</dbReference>
<evidence type="ECO:0000256" key="5">
    <source>
        <dbReference type="ARBA" id="ARBA00023175"/>
    </source>
</evidence>
<keyword evidence="4 9" id="KW-0518">Myosin</keyword>
<dbReference type="GO" id="GO:0007015">
    <property type="term" value="P:actin filament organization"/>
    <property type="evidence" value="ECO:0000318"/>
    <property type="project" value="GO_Central"/>
</dbReference>
<protein>
    <recommendedName>
        <fullName evidence="8">Unconventional myosin-XIX</fullName>
    </recommendedName>
</protein>
<dbReference type="Gene3D" id="1.20.5.190">
    <property type="match status" value="1"/>
</dbReference>
<reference evidence="12" key="2">
    <citation type="submission" date="2025-08" db="UniProtKB">
        <authorList>
            <consortium name="Ensembl"/>
        </authorList>
    </citation>
    <scope>IDENTIFICATION</scope>
    <source>
        <strain evidence="12">Glennie</strain>
    </source>
</reference>
<keyword evidence="13" id="KW-1185">Reference proteome</keyword>
<dbReference type="GO" id="GO:0032465">
    <property type="term" value="P:regulation of cytokinesis"/>
    <property type="evidence" value="ECO:0007669"/>
    <property type="project" value="Ensembl"/>
</dbReference>
<dbReference type="GO" id="GO:0005829">
    <property type="term" value="C:cytosol"/>
    <property type="evidence" value="ECO:0007669"/>
    <property type="project" value="Ensembl"/>
</dbReference>
<feature type="region of interest" description="Disordered" evidence="10">
    <location>
        <begin position="718"/>
        <end position="738"/>
    </location>
</feature>
<dbReference type="InParanoid" id="F6S9T2"/>
<dbReference type="PROSITE" id="PS51456">
    <property type="entry name" value="MYOSIN_MOTOR"/>
    <property type="match status" value="1"/>
</dbReference>
<feature type="compositionally biased region" description="Polar residues" evidence="10">
    <location>
        <begin position="10"/>
        <end position="21"/>
    </location>
</feature>
<keyword evidence="5 9" id="KW-0505">Motor protein</keyword>
<feature type="region of interest" description="Actin-binding" evidence="9">
    <location>
        <begin position="643"/>
        <end position="665"/>
    </location>
</feature>
<organism evidence="12 13">
    <name type="scientific">Ornithorhynchus anatinus</name>
    <name type="common">Duckbill platypus</name>
    <dbReference type="NCBI Taxonomy" id="9258"/>
    <lineage>
        <taxon>Eukaryota</taxon>
        <taxon>Metazoa</taxon>
        <taxon>Chordata</taxon>
        <taxon>Craniata</taxon>
        <taxon>Vertebrata</taxon>
        <taxon>Euteleostomi</taxon>
        <taxon>Mammalia</taxon>
        <taxon>Monotremata</taxon>
        <taxon>Ornithorhynchidae</taxon>
        <taxon>Ornithorhynchus</taxon>
    </lineage>
</organism>
<comment type="similarity">
    <text evidence="9">Belongs to the TRAFAC class myosin-kinesin ATPase superfamily. Myosin family.</text>
</comment>
<name>F6S9T2_ORNAN</name>
<feature type="region of interest" description="Disordered" evidence="10">
    <location>
        <begin position="1"/>
        <end position="26"/>
    </location>
</feature>
<evidence type="ECO:0000256" key="9">
    <source>
        <dbReference type="PROSITE-ProRule" id="PRU00782"/>
    </source>
</evidence>
<dbReference type="PRINTS" id="PR00193">
    <property type="entry name" value="MYOSINHEAVY"/>
</dbReference>
<dbReference type="AlphaFoldDB" id="F6S9T2"/>
<reference evidence="12" key="3">
    <citation type="submission" date="2025-09" db="UniProtKB">
        <authorList>
            <consortium name="Ensembl"/>
        </authorList>
    </citation>
    <scope>IDENTIFICATION</scope>
    <source>
        <strain evidence="12">Glennie</strain>
    </source>
</reference>
<evidence type="ECO:0000313" key="12">
    <source>
        <dbReference type="Ensembl" id="ENSOANP00000018250.3"/>
    </source>
</evidence>
<dbReference type="GO" id="GO:0160040">
    <property type="term" value="P:mitocytosis"/>
    <property type="evidence" value="ECO:0007669"/>
    <property type="project" value="Ensembl"/>
</dbReference>
<feature type="domain" description="Myosin motor" evidence="11">
    <location>
        <begin position="78"/>
        <end position="802"/>
    </location>
</feature>
<dbReference type="Gene3D" id="6.20.240.20">
    <property type="match status" value="1"/>
</dbReference>
<dbReference type="Bgee" id="ENSOANG00000011516">
    <property type="expression patterns" value="Expressed in fibroblast and 7 other cell types or tissues"/>
</dbReference>
<evidence type="ECO:0000256" key="8">
    <source>
        <dbReference type="ARBA" id="ARBA00073674"/>
    </source>
</evidence>
<proteinExistence type="inferred from homology"/>
<dbReference type="Gene3D" id="1.20.120.720">
    <property type="entry name" value="Myosin VI head, motor domain, U50 subdomain"/>
    <property type="match status" value="1"/>
</dbReference>
<gene>
    <name evidence="12" type="primary">MYO19</name>
</gene>
<dbReference type="Gene3D" id="1.20.58.530">
    <property type="match status" value="1"/>
</dbReference>
<dbReference type="GO" id="GO:0016459">
    <property type="term" value="C:myosin complex"/>
    <property type="evidence" value="ECO:0007669"/>
    <property type="project" value="UniProtKB-KW"/>
</dbReference>
<accession>F6S9T2</accession>